<gene>
    <name evidence="3" type="ORF">PEVE_00037750</name>
</gene>
<dbReference type="Gene3D" id="2.60.40.3360">
    <property type="match status" value="1"/>
</dbReference>
<dbReference type="Gene3D" id="2.60.40.10">
    <property type="entry name" value="Immunoglobulins"/>
    <property type="match status" value="2"/>
</dbReference>
<dbReference type="InterPro" id="IPR033540">
    <property type="entry name" value="MALT1_IG-like_dom_sf"/>
</dbReference>
<dbReference type="SUPFAM" id="SSF52129">
    <property type="entry name" value="Caspase-like"/>
    <property type="match status" value="1"/>
</dbReference>
<evidence type="ECO:0000259" key="2">
    <source>
        <dbReference type="PROSITE" id="PS50835"/>
    </source>
</evidence>
<dbReference type="Proteomes" id="UP001159427">
    <property type="component" value="Unassembled WGS sequence"/>
</dbReference>
<feature type="domain" description="Ig-like" evidence="2">
    <location>
        <begin position="207"/>
        <end position="287"/>
    </location>
</feature>
<dbReference type="InterPro" id="IPR001309">
    <property type="entry name" value="Pept_C14_p20"/>
</dbReference>
<dbReference type="SMART" id="SM00409">
    <property type="entry name" value="IG"/>
    <property type="match status" value="2"/>
</dbReference>
<evidence type="ECO:0008006" key="5">
    <source>
        <dbReference type="Google" id="ProtNLM"/>
    </source>
</evidence>
<proteinExistence type="predicted"/>
<organism evidence="3 4">
    <name type="scientific">Porites evermanni</name>
    <dbReference type="NCBI Taxonomy" id="104178"/>
    <lineage>
        <taxon>Eukaryota</taxon>
        <taxon>Metazoa</taxon>
        <taxon>Cnidaria</taxon>
        <taxon>Anthozoa</taxon>
        <taxon>Hexacorallia</taxon>
        <taxon>Scleractinia</taxon>
        <taxon>Fungiina</taxon>
        <taxon>Poritidae</taxon>
        <taxon>Porites</taxon>
    </lineage>
</organism>
<dbReference type="SUPFAM" id="SSF47986">
    <property type="entry name" value="DEATH domain"/>
    <property type="match status" value="1"/>
</dbReference>
<dbReference type="EMBL" id="CALNXI010000625">
    <property type="protein sequence ID" value="CAH3030302.1"/>
    <property type="molecule type" value="Genomic_DNA"/>
</dbReference>
<dbReference type="InterPro" id="IPR013783">
    <property type="entry name" value="Ig-like_fold"/>
</dbReference>
<dbReference type="PROSITE" id="PS50835">
    <property type="entry name" value="IG_LIKE"/>
    <property type="match status" value="2"/>
</dbReference>
<dbReference type="InterPro" id="IPR011600">
    <property type="entry name" value="Pept_C14_caspase"/>
</dbReference>
<dbReference type="InterPro" id="IPR029030">
    <property type="entry name" value="Caspase-like_dom_sf"/>
</dbReference>
<protein>
    <recommendedName>
        <fullName evidence="5">Mucosa-associated lymphoid tissue lymphoma translocation protein 1</fullName>
    </recommendedName>
</protein>
<dbReference type="CDD" id="cd00096">
    <property type="entry name" value="Ig"/>
    <property type="match status" value="1"/>
</dbReference>
<dbReference type="PANTHER" id="PTHR22576">
    <property type="entry name" value="MUCOSA ASSOCIATED LYMPHOID TISSUE LYMPHOMA TRANSLOCATION PROTEIN 1/PARACASPASE"/>
    <property type="match status" value="1"/>
</dbReference>
<evidence type="ECO:0000313" key="4">
    <source>
        <dbReference type="Proteomes" id="UP001159427"/>
    </source>
</evidence>
<dbReference type="InterPro" id="IPR036179">
    <property type="entry name" value="Ig-like_dom_sf"/>
</dbReference>
<dbReference type="InterPro" id="IPR003598">
    <property type="entry name" value="Ig_sub2"/>
</dbReference>
<dbReference type="Pfam" id="PF13927">
    <property type="entry name" value="Ig_3"/>
    <property type="match status" value="1"/>
</dbReference>
<dbReference type="SUPFAM" id="SSF48726">
    <property type="entry name" value="Immunoglobulin"/>
    <property type="match status" value="2"/>
</dbReference>
<sequence length="724" mass="82140">MAYMELQIRKLPYGILKKLADQLDMESDGPRDWKALISVMPSTMYSREQVSSFENQRARMVGSPSMALLTDLGQRCKTVKQLVVWLKKIGHDTALDILEYHEEVQITEQPKSQPVRVGSTVTLRCKATGYPAPQYQWVKDGTELPDGIDEELTFDPVTLQDSGKYVCIVSNRINAEKSNKVELQVLPSPVPNGDSPQVRPPYAKNPPVIIRHPQSYIVPDGYPSLSLRVEVLEQPVTYQWYKDGFVLVQQTRAELNFQPFHYRDEGNYCCRVENSAGDALSNVATLQGARAPAPDDEQNCPLGRSVPGGRSPQLTQKATDKVALVIGNRDYVSLPVDESPLVHTCSDAKMIASILRKPEMGFKVISLMNLTRNEMYQALDIFYKLLGEGVYGLVYFAGHGFEEGGQNYLVPVDTMGAWVPEQAVCAQKMLDEMNRYRTELIVFLLDICRKRSNVETSFAFKSYEFPYNAQAVLGFATSPQSEAYERRQDPNGIYMKHLLKHAMNDAKVEDVLHEVAADVEAEVKRNKWLERQRPEYRTTTTKCYSLRDPIVPDEHSAARQKLWLDIHKLPQKRDIKIDSGIRLEISFEHLNWLSNAIVLCLRVTDLGDATFCDPSLMLDKLPMDVQTVHFHPATTNILRQVVQERPGVQNGVVPRCMKMGQDSPSQTPVERISDIYNIQRLKTPLALTITNKYVLQGSREERTKHFVEVFNVKEFGINTAFFND</sequence>
<feature type="domain" description="Caspase family p20" evidence="1">
    <location>
        <begin position="319"/>
        <end position="452"/>
    </location>
</feature>
<feature type="domain" description="Ig-like" evidence="2">
    <location>
        <begin position="102"/>
        <end position="184"/>
    </location>
</feature>
<dbReference type="SMART" id="SM00408">
    <property type="entry name" value="IGc2"/>
    <property type="match status" value="2"/>
</dbReference>
<dbReference type="InterPro" id="IPR011029">
    <property type="entry name" value="DEATH-like_dom_sf"/>
</dbReference>
<dbReference type="PANTHER" id="PTHR22576:SF37">
    <property type="entry name" value="MUCOSA-ASSOCIATED LYMPHOID TISSUE LYMPHOMA TRANSLOCATION PROTEIN 1"/>
    <property type="match status" value="1"/>
</dbReference>
<comment type="caution">
    <text evidence="3">The sequence shown here is derived from an EMBL/GenBank/DDBJ whole genome shotgun (WGS) entry which is preliminary data.</text>
</comment>
<evidence type="ECO:0000313" key="3">
    <source>
        <dbReference type="EMBL" id="CAH3030302.1"/>
    </source>
</evidence>
<dbReference type="PROSITE" id="PS50208">
    <property type="entry name" value="CASPASE_P20"/>
    <property type="match status" value="1"/>
</dbReference>
<dbReference type="Pfam" id="PF00656">
    <property type="entry name" value="Peptidase_C14"/>
    <property type="match status" value="1"/>
</dbReference>
<dbReference type="Gene3D" id="3.40.50.1460">
    <property type="match status" value="1"/>
</dbReference>
<dbReference type="Gene3D" id="1.10.533.10">
    <property type="entry name" value="Death Domain, Fas"/>
    <property type="match status" value="1"/>
</dbReference>
<keyword evidence="4" id="KW-1185">Reference proteome</keyword>
<evidence type="ECO:0000259" key="1">
    <source>
        <dbReference type="PROSITE" id="PS50208"/>
    </source>
</evidence>
<reference evidence="3 4" key="1">
    <citation type="submission" date="2022-05" db="EMBL/GenBank/DDBJ databases">
        <authorList>
            <consortium name="Genoscope - CEA"/>
            <person name="William W."/>
        </authorList>
    </citation>
    <scope>NUCLEOTIDE SEQUENCE [LARGE SCALE GENOMIC DNA]</scope>
</reference>
<name>A0ABN8MNH2_9CNID</name>
<dbReference type="InterPro" id="IPR007110">
    <property type="entry name" value="Ig-like_dom"/>
</dbReference>
<dbReference type="InterPro" id="IPR003599">
    <property type="entry name" value="Ig_sub"/>
</dbReference>
<accession>A0ABN8MNH2</accession>
<dbReference type="InterPro" id="IPR052039">
    <property type="entry name" value="Caspase-related_regulators"/>
</dbReference>